<evidence type="ECO:0000313" key="6">
    <source>
        <dbReference type="EMBL" id="QXJ19785.1"/>
    </source>
</evidence>
<evidence type="ECO:0000256" key="3">
    <source>
        <dbReference type="ARBA" id="ARBA00022989"/>
    </source>
</evidence>
<organism evidence="6 7">
    <name type="scientific">Actinomadura graeca</name>
    <dbReference type="NCBI Taxonomy" id="2750812"/>
    <lineage>
        <taxon>Bacteria</taxon>
        <taxon>Bacillati</taxon>
        <taxon>Actinomycetota</taxon>
        <taxon>Actinomycetes</taxon>
        <taxon>Streptosporangiales</taxon>
        <taxon>Thermomonosporaceae</taxon>
        <taxon>Actinomadura</taxon>
    </lineage>
</organism>
<protein>
    <submittedName>
        <fullName evidence="6">DoxX family protein</fullName>
    </submittedName>
</protein>
<dbReference type="RefSeq" id="WP_231332814.1">
    <property type="nucleotide sequence ID" value="NZ_CP059572.1"/>
</dbReference>
<evidence type="ECO:0000256" key="4">
    <source>
        <dbReference type="ARBA" id="ARBA00023136"/>
    </source>
</evidence>
<proteinExistence type="predicted"/>
<feature type="transmembrane region" description="Helical" evidence="5">
    <location>
        <begin position="91"/>
        <end position="109"/>
    </location>
</feature>
<evidence type="ECO:0000256" key="5">
    <source>
        <dbReference type="SAM" id="Phobius"/>
    </source>
</evidence>
<feature type="transmembrane region" description="Helical" evidence="5">
    <location>
        <begin position="27"/>
        <end position="46"/>
    </location>
</feature>
<evidence type="ECO:0000256" key="2">
    <source>
        <dbReference type="ARBA" id="ARBA00022692"/>
    </source>
</evidence>
<dbReference type="EMBL" id="CP059572">
    <property type="protein sequence ID" value="QXJ19785.1"/>
    <property type="molecule type" value="Genomic_DNA"/>
</dbReference>
<keyword evidence="7" id="KW-1185">Reference proteome</keyword>
<keyword evidence="3 5" id="KW-1133">Transmembrane helix</keyword>
<feature type="transmembrane region" description="Helical" evidence="5">
    <location>
        <begin position="115"/>
        <end position="131"/>
    </location>
</feature>
<dbReference type="InterPro" id="IPR032808">
    <property type="entry name" value="DoxX"/>
</dbReference>
<dbReference type="Pfam" id="PF13564">
    <property type="entry name" value="DoxX_2"/>
    <property type="match status" value="1"/>
</dbReference>
<evidence type="ECO:0000313" key="7">
    <source>
        <dbReference type="Proteomes" id="UP001049518"/>
    </source>
</evidence>
<comment type="subcellular location">
    <subcellularLocation>
        <location evidence="1">Membrane</location>
        <topology evidence="1">Multi-pass membrane protein</topology>
    </subcellularLocation>
</comment>
<accession>A0ABX8QMS6</accession>
<name>A0ABX8QMS6_9ACTN</name>
<gene>
    <name evidence="6" type="ORF">AGRA3207_000377</name>
</gene>
<evidence type="ECO:0000256" key="1">
    <source>
        <dbReference type="ARBA" id="ARBA00004141"/>
    </source>
</evidence>
<reference evidence="6" key="1">
    <citation type="submission" date="2020-07" db="EMBL/GenBank/DDBJ databases">
        <authorList>
            <person name="Tarantini F.S."/>
            <person name="Hong K.W."/>
            <person name="Chan K.G."/>
        </authorList>
    </citation>
    <scope>NUCLEOTIDE SEQUENCE</scope>
    <source>
        <strain evidence="6">32-07</strain>
    </source>
</reference>
<sequence length="145" mass="15224">MSTNHSVTADTTADTATAARLSTRRKVLWGAQILLGVFLFFVSAMPKLAGQSDAVESFARIGWGQWFRYVTGVVEAAGAVGLVVPRLAGVAATGLIGVMAGAVLAQLLALDPPLAVVPAVLALVFAAIAWDRRPETRGLLRALRR</sequence>
<dbReference type="Proteomes" id="UP001049518">
    <property type="component" value="Chromosome"/>
</dbReference>
<keyword evidence="4 5" id="KW-0472">Membrane</keyword>
<keyword evidence="2 5" id="KW-0812">Transmembrane</keyword>
<feature type="transmembrane region" description="Helical" evidence="5">
    <location>
        <begin position="66"/>
        <end position="84"/>
    </location>
</feature>